<gene>
    <name evidence="5" type="ORF">NKI27_01655</name>
</gene>
<evidence type="ECO:0000259" key="4">
    <source>
        <dbReference type="SMART" id="SM00861"/>
    </source>
</evidence>
<dbReference type="InterPro" id="IPR009014">
    <property type="entry name" value="Transketo_C/PFOR_II"/>
</dbReference>
<dbReference type="PANTHER" id="PTHR43257:SF2">
    <property type="entry name" value="PYRUVATE DEHYDROGENASE E1 COMPONENT SUBUNIT BETA"/>
    <property type="match status" value="1"/>
</dbReference>
<dbReference type="RefSeq" id="WP_265047965.1">
    <property type="nucleotide sequence ID" value="NZ_CP100390.1"/>
</dbReference>
<accession>A0ABY6N382</accession>
<proteinExistence type="predicted"/>
<organism evidence="5 6">
    <name type="scientific">Alkalimarinus alittae</name>
    <dbReference type="NCBI Taxonomy" id="2961619"/>
    <lineage>
        <taxon>Bacteria</taxon>
        <taxon>Pseudomonadati</taxon>
        <taxon>Pseudomonadota</taxon>
        <taxon>Gammaproteobacteria</taxon>
        <taxon>Alteromonadales</taxon>
        <taxon>Alteromonadaceae</taxon>
        <taxon>Alkalimarinus</taxon>
    </lineage>
</organism>
<evidence type="ECO:0000256" key="1">
    <source>
        <dbReference type="ARBA" id="ARBA00001964"/>
    </source>
</evidence>
<reference evidence="5" key="1">
    <citation type="submission" date="2022-06" db="EMBL/GenBank/DDBJ databases">
        <title>Alkalimarinus sp. nov., isolated from gut of a Alitta virens.</title>
        <authorList>
            <person name="Yang A.I."/>
            <person name="Shin N.-R."/>
        </authorList>
    </citation>
    <scope>NUCLEOTIDE SEQUENCE</scope>
    <source>
        <strain evidence="5">A2M4</strain>
    </source>
</reference>
<dbReference type="Pfam" id="PF02780">
    <property type="entry name" value="Transketolase_C"/>
    <property type="match status" value="1"/>
</dbReference>
<evidence type="ECO:0000256" key="3">
    <source>
        <dbReference type="ARBA" id="ARBA00023052"/>
    </source>
</evidence>
<evidence type="ECO:0000313" key="6">
    <source>
        <dbReference type="Proteomes" id="UP001163739"/>
    </source>
</evidence>
<dbReference type="EMBL" id="CP100390">
    <property type="protein sequence ID" value="UZE96480.1"/>
    <property type="molecule type" value="Genomic_DNA"/>
</dbReference>
<dbReference type="InterPro" id="IPR033248">
    <property type="entry name" value="Transketolase_C"/>
</dbReference>
<dbReference type="InterPro" id="IPR005475">
    <property type="entry name" value="Transketolase-like_Pyr-bd"/>
</dbReference>
<sequence>MNTKVNIRQADTADIKEAPTPVNQTMVEAINLALAHAMEEDENVVMLGEDVGANGGVFRATVDLRQEFGLKRVMDTPLAETLISGITIGMASQGLKPIAEIQFMGFIYAAMEQIVSHASRLRNRTRGRISCPMVIRAPFGGGIHAPEHHSESTEALFAHIPGIRVVVPSSPLRAYGLLLSAIRDPDPVLFLEPKRIYRAVAQPVLDDGKALPLDTCFTLREGSDLTLISWGAMIQETLQAANTLSEKGVSCEVIDVASISPLDTNTLECSAVKTGRCIIIHEAAHSGGVGAEIAAHLAEHCLLDLKAPIKRVTGFDTIMPYLRNEGYYLPSVERIVDAANEVMDF</sequence>
<feature type="domain" description="Transketolase-like pyrimidine-binding" evidence="4">
    <location>
        <begin position="24"/>
        <end position="199"/>
    </location>
</feature>
<evidence type="ECO:0000256" key="2">
    <source>
        <dbReference type="ARBA" id="ARBA00023002"/>
    </source>
</evidence>
<keyword evidence="6" id="KW-1185">Reference proteome</keyword>
<comment type="cofactor">
    <cofactor evidence="1">
        <name>thiamine diphosphate</name>
        <dbReference type="ChEBI" id="CHEBI:58937"/>
    </cofactor>
</comment>
<dbReference type="CDD" id="cd07036">
    <property type="entry name" value="TPP_PYR_E1-PDHc-beta_like"/>
    <property type="match status" value="1"/>
</dbReference>
<dbReference type="PANTHER" id="PTHR43257">
    <property type="entry name" value="PYRUVATE DEHYDROGENASE E1 COMPONENT BETA SUBUNIT"/>
    <property type="match status" value="1"/>
</dbReference>
<dbReference type="Gene3D" id="3.40.50.970">
    <property type="match status" value="1"/>
</dbReference>
<dbReference type="SUPFAM" id="SSF52518">
    <property type="entry name" value="Thiamin diphosphate-binding fold (THDP-binding)"/>
    <property type="match status" value="1"/>
</dbReference>
<name>A0ABY6N382_9ALTE</name>
<dbReference type="Pfam" id="PF02779">
    <property type="entry name" value="Transket_pyr"/>
    <property type="match status" value="1"/>
</dbReference>
<dbReference type="Gene3D" id="3.40.50.920">
    <property type="match status" value="1"/>
</dbReference>
<dbReference type="SMART" id="SM00861">
    <property type="entry name" value="Transket_pyr"/>
    <property type="match status" value="1"/>
</dbReference>
<evidence type="ECO:0000313" key="5">
    <source>
        <dbReference type="EMBL" id="UZE96480.1"/>
    </source>
</evidence>
<keyword evidence="3" id="KW-0786">Thiamine pyrophosphate</keyword>
<dbReference type="Proteomes" id="UP001163739">
    <property type="component" value="Chromosome"/>
</dbReference>
<keyword evidence="2" id="KW-0560">Oxidoreductase</keyword>
<protein>
    <submittedName>
        <fullName evidence="5">Alpha-ketoacid dehydrogenase subunit beta</fullName>
    </submittedName>
</protein>
<dbReference type="InterPro" id="IPR029061">
    <property type="entry name" value="THDP-binding"/>
</dbReference>
<dbReference type="SUPFAM" id="SSF52922">
    <property type="entry name" value="TK C-terminal domain-like"/>
    <property type="match status" value="1"/>
</dbReference>